<evidence type="ECO:0000313" key="2">
    <source>
        <dbReference type="Proteomes" id="UP000092544"/>
    </source>
</evidence>
<sequence length="51" mass="5427">MSVISLPTLFTITTAPVGYCTVIGAKNTKNGTGYLGEAIDLKMFFHSGWSS</sequence>
<dbReference type="Proteomes" id="UP000092544">
    <property type="component" value="Unassembled WGS sequence"/>
</dbReference>
<dbReference type="STRING" id="1792290.MSP8886_00600"/>
<dbReference type="RefSeq" id="WP_175365252.1">
    <property type="nucleotide sequence ID" value="NZ_FLOB01000001.1"/>
</dbReference>
<evidence type="ECO:0000313" key="1">
    <source>
        <dbReference type="EMBL" id="SBS26421.1"/>
    </source>
</evidence>
<name>A0A1A8T5X2_9GAMM</name>
<gene>
    <name evidence="1" type="ORF">MSP8886_00600</name>
</gene>
<reference evidence="1 2" key="1">
    <citation type="submission" date="2016-06" db="EMBL/GenBank/DDBJ databases">
        <authorList>
            <person name="Kjaerup R.B."/>
            <person name="Dalgaard T.S."/>
            <person name="Juul-Madsen H.R."/>
        </authorList>
    </citation>
    <scope>NUCLEOTIDE SEQUENCE [LARGE SCALE GENOMIC DNA]</scope>
    <source>
        <strain evidence="1 2">CECT 8886</strain>
    </source>
</reference>
<proteinExistence type="predicted"/>
<dbReference type="EMBL" id="FLOB01000001">
    <property type="protein sequence ID" value="SBS26421.1"/>
    <property type="molecule type" value="Genomic_DNA"/>
</dbReference>
<dbReference type="AlphaFoldDB" id="A0A1A8T5X2"/>
<organism evidence="1 2">
    <name type="scientific">Marinomonas spartinae</name>
    <dbReference type="NCBI Taxonomy" id="1792290"/>
    <lineage>
        <taxon>Bacteria</taxon>
        <taxon>Pseudomonadati</taxon>
        <taxon>Pseudomonadota</taxon>
        <taxon>Gammaproteobacteria</taxon>
        <taxon>Oceanospirillales</taxon>
        <taxon>Oceanospirillaceae</taxon>
        <taxon>Marinomonas</taxon>
    </lineage>
</organism>
<protein>
    <submittedName>
        <fullName evidence="1">Uncharacterized protein</fullName>
    </submittedName>
</protein>
<accession>A0A1A8T5X2</accession>
<keyword evidence="2" id="KW-1185">Reference proteome</keyword>